<gene>
    <name evidence="1" type="ORF">M378DRAFT_856186</name>
</gene>
<sequence length="68" mass="7944">MDFLQGPGYTTYFNYPGGFTTRFAWLFHRLFGVSLRLFPRDEVIPIDSIAAALFTKEDRIHLWTKLGM</sequence>
<evidence type="ECO:0000313" key="2">
    <source>
        <dbReference type="Proteomes" id="UP000054549"/>
    </source>
</evidence>
<protein>
    <submittedName>
        <fullName evidence="1">Uncharacterized protein</fullName>
    </submittedName>
</protein>
<proteinExistence type="predicted"/>
<dbReference type="EMBL" id="KN818284">
    <property type="protein sequence ID" value="KIL61474.1"/>
    <property type="molecule type" value="Genomic_DNA"/>
</dbReference>
<organism evidence="1 2">
    <name type="scientific">Amanita muscaria (strain Koide BX008)</name>
    <dbReference type="NCBI Taxonomy" id="946122"/>
    <lineage>
        <taxon>Eukaryota</taxon>
        <taxon>Fungi</taxon>
        <taxon>Dikarya</taxon>
        <taxon>Basidiomycota</taxon>
        <taxon>Agaricomycotina</taxon>
        <taxon>Agaricomycetes</taxon>
        <taxon>Agaricomycetidae</taxon>
        <taxon>Agaricales</taxon>
        <taxon>Pluteineae</taxon>
        <taxon>Amanitaceae</taxon>
        <taxon>Amanita</taxon>
    </lineage>
</organism>
<reference evidence="1 2" key="1">
    <citation type="submission" date="2014-04" db="EMBL/GenBank/DDBJ databases">
        <title>Evolutionary Origins and Diversification of the Mycorrhizal Mutualists.</title>
        <authorList>
            <consortium name="DOE Joint Genome Institute"/>
            <consortium name="Mycorrhizal Genomics Consortium"/>
            <person name="Kohler A."/>
            <person name="Kuo A."/>
            <person name="Nagy L.G."/>
            <person name="Floudas D."/>
            <person name="Copeland A."/>
            <person name="Barry K.W."/>
            <person name="Cichocki N."/>
            <person name="Veneault-Fourrey C."/>
            <person name="LaButti K."/>
            <person name="Lindquist E.A."/>
            <person name="Lipzen A."/>
            <person name="Lundell T."/>
            <person name="Morin E."/>
            <person name="Murat C."/>
            <person name="Riley R."/>
            <person name="Ohm R."/>
            <person name="Sun H."/>
            <person name="Tunlid A."/>
            <person name="Henrissat B."/>
            <person name="Grigoriev I.V."/>
            <person name="Hibbett D.S."/>
            <person name="Martin F."/>
        </authorList>
    </citation>
    <scope>NUCLEOTIDE SEQUENCE [LARGE SCALE GENOMIC DNA]</scope>
    <source>
        <strain evidence="1 2">Koide BX008</strain>
    </source>
</reference>
<accession>A0A0C2T4L5</accession>
<dbReference type="Proteomes" id="UP000054549">
    <property type="component" value="Unassembled WGS sequence"/>
</dbReference>
<dbReference type="InParanoid" id="A0A0C2T4L5"/>
<evidence type="ECO:0000313" key="1">
    <source>
        <dbReference type="EMBL" id="KIL61474.1"/>
    </source>
</evidence>
<dbReference type="AlphaFoldDB" id="A0A0C2T4L5"/>
<dbReference type="HOGENOM" id="CLU_2793470_0_0_1"/>
<name>A0A0C2T4L5_AMAMK</name>
<keyword evidence="2" id="KW-1185">Reference proteome</keyword>